<proteinExistence type="predicted"/>
<feature type="signal peptide" evidence="1">
    <location>
        <begin position="1"/>
        <end position="23"/>
    </location>
</feature>
<evidence type="ECO:0000313" key="3">
    <source>
        <dbReference type="Proteomes" id="UP000518887"/>
    </source>
</evidence>
<protein>
    <recommendedName>
        <fullName evidence="4">Capsule assembly protein Wzi</fullName>
    </recommendedName>
</protein>
<accession>A0A7W8G7H6</accession>
<dbReference type="InterPro" id="IPR026950">
    <property type="entry name" value="Caps_assemb_Wzi"/>
</dbReference>
<dbReference type="Pfam" id="PF14052">
    <property type="entry name" value="Caps_assemb_Wzi"/>
    <property type="match status" value="1"/>
</dbReference>
<evidence type="ECO:0008006" key="4">
    <source>
        <dbReference type="Google" id="ProtNLM"/>
    </source>
</evidence>
<gene>
    <name evidence="2" type="ORF">HNP76_000595</name>
</gene>
<dbReference type="RefSeq" id="WP_184657352.1">
    <property type="nucleotide sequence ID" value="NZ_CP031518.1"/>
</dbReference>
<name>A0A7W8G7H6_9SPIR</name>
<keyword evidence="3" id="KW-1185">Reference proteome</keyword>
<feature type="chain" id="PRO_5030675181" description="Capsule assembly protein Wzi" evidence="1">
    <location>
        <begin position="24"/>
        <end position="564"/>
    </location>
</feature>
<comment type="caution">
    <text evidence="2">The sequence shown here is derived from an EMBL/GenBank/DDBJ whole genome shotgun (WGS) entry which is preliminary data.</text>
</comment>
<keyword evidence="1" id="KW-0732">Signal</keyword>
<organism evidence="2 3">
    <name type="scientific">Treponema ruminis</name>
    <dbReference type="NCBI Taxonomy" id="744515"/>
    <lineage>
        <taxon>Bacteria</taxon>
        <taxon>Pseudomonadati</taxon>
        <taxon>Spirochaetota</taxon>
        <taxon>Spirochaetia</taxon>
        <taxon>Spirochaetales</taxon>
        <taxon>Treponemataceae</taxon>
        <taxon>Treponema</taxon>
    </lineage>
</organism>
<dbReference type="Gene3D" id="2.40.160.130">
    <property type="entry name" value="Capsule assembly protein Wzi"/>
    <property type="match status" value="1"/>
</dbReference>
<reference evidence="2 3" key="1">
    <citation type="submission" date="2020-08" db="EMBL/GenBank/DDBJ databases">
        <title>Genomic Encyclopedia of Type Strains, Phase IV (KMG-IV): sequencing the most valuable type-strain genomes for metagenomic binning, comparative biology and taxonomic classification.</title>
        <authorList>
            <person name="Goeker M."/>
        </authorList>
    </citation>
    <scope>NUCLEOTIDE SEQUENCE [LARGE SCALE GENOMIC DNA]</scope>
    <source>
        <strain evidence="2 3">DSM 103462</strain>
    </source>
</reference>
<dbReference type="Proteomes" id="UP000518887">
    <property type="component" value="Unassembled WGS sequence"/>
</dbReference>
<dbReference type="AlphaFoldDB" id="A0A7W8G7H6"/>
<dbReference type="EMBL" id="JACHFQ010000002">
    <property type="protein sequence ID" value="MBB5225251.1"/>
    <property type="molecule type" value="Genomic_DNA"/>
</dbReference>
<evidence type="ECO:0000256" key="1">
    <source>
        <dbReference type="SAM" id="SignalP"/>
    </source>
</evidence>
<sequence>MQNSGFKTFLVLLILASRLSAQEALKSTEEEYYDFLSLTGVVERPTLGYRTLSDSEWHFNEDEEGNSLADSEENIWRSNNLGTKYILWESESAEENWFTRGIEKSVKFKAFGPEWYNSYNTAAPYGQNDGALWQGKGYNTSFTAGARLEGYGFEVTLKPEISFSQNKEFDLMPSAVSSPYGYYQSGIDAPQRFGDSSIKTFDWGDSEVRWSWHTLTFGAGFQSPWLGSAWLNPMLGSNNAATYPKIDAGLRKTSIFMPHFGWYIGDIEGRLWLGRLTESDYFDNNPDNDYRLLTAMSASFAPSFVPGLTVGLNRIFITDFASHNLKYIGRLFTLSHSNGSQVGNHEDEDQKVAIFANWKFPKVGFEVWGELGIDDFTSDKLANPFHTAIYSVGLKQATPLPLDWLKGEIIAEWNNFEMSQDFQLQWCYTGYYSHGRISQGYTNKGQILGAGSGSMGNCQFLGYKLYHPHGNVMLFYHRYCPDNNYIYNKAVDTDASSDSKTSTVNKDYYGRFKVFRSYGINLTQYVTKSLFINTSLTRVFMARQLYNTSNVAGFSVCISTKYNF</sequence>
<dbReference type="InterPro" id="IPR038636">
    <property type="entry name" value="Wzi_sf"/>
</dbReference>
<evidence type="ECO:0000313" key="2">
    <source>
        <dbReference type="EMBL" id="MBB5225251.1"/>
    </source>
</evidence>